<feature type="non-terminal residue" evidence="1">
    <location>
        <position position="158"/>
    </location>
</feature>
<organism evidence="1 2">
    <name type="scientific">Thelephora terrestris</name>
    <dbReference type="NCBI Taxonomy" id="56493"/>
    <lineage>
        <taxon>Eukaryota</taxon>
        <taxon>Fungi</taxon>
        <taxon>Dikarya</taxon>
        <taxon>Basidiomycota</taxon>
        <taxon>Agaricomycotina</taxon>
        <taxon>Agaricomycetes</taxon>
        <taxon>Thelephorales</taxon>
        <taxon>Thelephoraceae</taxon>
        <taxon>Thelephora</taxon>
    </lineage>
</organism>
<feature type="non-terminal residue" evidence="1">
    <location>
        <position position="1"/>
    </location>
</feature>
<reference evidence="1" key="1">
    <citation type="journal article" date="2020" name="Nat. Commun.">
        <title>Large-scale genome sequencing of mycorrhizal fungi provides insights into the early evolution of symbiotic traits.</title>
        <authorList>
            <person name="Miyauchi S."/>
            <person name="Kiss E."/>
            <person name="Kuo A."/>
            <person name="Drula E."/>
            <person name="Kohler A."/>
            <person name="Sanchez-Garcia M."/>
            <person name="Morin E."/>
            <person name="Andreopoulos B."/>
            <person name="Barry K.W."/>
            <person name="Bonito G."/>
            <person name="Buee M."/>
            <person name="Carver A."/>
            <person name="Chen C."/>
            <person name="Cichocki N."/>
            <person name="Clum A."/>
            <person name="Culley D."/>
            <person name="Crous P.W."/>
            <person name="Fauchery L."/>
            <person name="Girlanda M."/>
            <person name="Hayes R.D."/>
            <person name="Keri Z."/>
            <person name="LaButti K."/>
            <person name="Lipzen A."/>
            <person name="Lombard V."/>
            <person name="Magnuson J."/>
            <person name="Maillard F."/>
            <person name="Murat C."/>
            <person name="Nolan M."/>
            <person name="Ohm R.A."/>
            <person name="Pangilinan J."/>
            <person name="Pereira M.F."/>
            <person name="Perotto S."/>
            <person name="Peter M."/>
            <person name="Pfister S."/>
            <person name="Riley R."/>
            <person name="Sitrit Y."/>
            <person name="Stielow J.B."/>
            <person name="Szollosi G."/>
            <person name="Zifcakova L."/>
            <person name="Stursova M."/>
            <person name="Spatafora J.W."/>
            <person name="Tedersoo L."/>
            <person name="Vaario L.M."/>
            <person name="Yamada A."/>
            <person name="Yan M."/>
            <person name="Wang P."/>
            <person name="Xu J."/>
            <person name="Bruns T."/>
            <person name="Baldrian P."/>
            <person name="Vilgalys R."/>
            <person name="Dunand C."/>
            <person name="Henrissat B."/>
            <person name="Grigoriev I.V."/>
            <person name="Hibbett D."/>
            <person name="Nagy L.G."/>
            <person name="Martin F.M."/>
        </authorList>
    </citation>
    <scope>NUCLEOTIDE SEQUENCE</scope>
    <source>
        <strain evidence="1">UH-Tt-Lm1</strain>
    </source>
</reference>
<dbReference type="Proteomes" id="UP000736335">
    <property type="component" value="Unassembled WGS sequence"/>
</dbReference>
<dbReference type="AlphaFoldDB" id="A0A9P6L536"/>
<evidence type="ECO:0000313" key="2">
    <source>
        <dbReference type="Proteomes" id="UP000736335"/>
    </source>
</evidence>
<keyword evidence="2" id="KW-1185">Reference proteome</keyword>
<dbReference type="OrthoDB" id="2995840at2759"/>
<dbReference type="InterPro" id="IPR027417">
    <property type="entry name" value="P-loop_NTPase"/>
</dbReference>
<protein>
    <submittedName>
        <fullName evidence="1">Uncharacterized protein</fullName>
    </submittedName>
</protein>
<reference evidence="1" key="2">
    <citation type="submission" date="2020-11" db="EMBL/GenBank/DDBJ databases">
        <authorList>
            <consortium name="DOE Joint Genome Institute"/>
            <person name="Kuo A."/>
            <person name="Miyauchi S."/>
            <person name="Kiss E."/>
            <person name="Drula E."/>
            <person name="Kohler A."/>
            <person name="Sanchez-Garcia M."/>
            <person name="Andreopoulos B."/>
            <person name="Barry K.W."/>
            <person name="Bonito G."/>
            <person name="Buee M."/>
            <person name="Carver A."/>
            <person name="Chen C."/>
            <person name="Cichocki N."/>
            <person name="Clum A."/>
            <person name="Culley D."/>
            <person name="Crous P.W."/>
            <person name="Fauchery L."/>
            <person name="Girlanda M."/>
            <person name="Hayes R."/>
            <person name="Keri Z."/>
            <person name="Labutti K."/>
            <person name="Lipzen A."/>
            <person name="Lombard V."/>
            <person name="Magnuson J."/>
            <person name="Maillard F."/>
            <person name="Morin E."/>
            <person name="Murat C."/>
            <person name="Nolan M."/>
            <person name="Ohm R."/>
            <person name="Pangilinan J."/>
            <person name="Pereira M."/>
            <person name="Perotto S."/>
            <person name="Peter M."/>
            <person name="Riley R."/>
            <person name="Sitrit Y."/>
            <person name="Stielow B."/>
            <person name="Szollosi G."/>
            <person name="Zifcakova L."/>
            <person name="Stursova M."/>
            <person name="Spatafora J.W."/>
            <person name="Tedersoo L."/>
            <person name="Vaario L.-M."/>
            <person name="Yamada A."/>
            <person name="Yan M."/>
            <person name="Wang P."/>
            <person name="Xu J."/>
            <person name="Bruns T."/>
            <person name="Baldrian P."/>
            <person name="Vilgalys R."/>
            <person name="Henrissat B."/>
            <person name="Grigoriev I.V."/>
            <person name="Hibbett D."/>
            <person name="Nagy L.G."/>
            <person name="Martin F.M."/>
        </authorList>
    </citation>
    <scope>NUCLEOTIDE SEQUENCE</scope>
    <source>
        <strain evidence="1">UH-Tt-Lm1</strain>
    </source>
</reference>
<comment type="caution">
    <text evidence="1">The sequence shown here is derived from an EMBL/GenBank/DDBJ whole genome shotgun (WGS) entry which is preliminary data.</text>
</comment>
<name>A0A9P6L536_9AGAM</name>
<proteinExistence type="predicted"/>
<accession>A0A9P6L536</accession>
<sequence>LVVVSPEMLLTPGFNKVLTNSSFQQRLSLVFVGECNLVDEQRADFRPCYKSIGLLCSCIPIHIPWVAVNATFPPGQRFNAVTKSLGFHPGHYTQYTLPINNPHICYIPNILQHPVSGTSFLDLAWPIPTSAMAPHNITKTLIFCETIELGHHVHNILC</sequence>
<gene>
    <name evidence="1" type="ORF">BJ322DRAFT_973875</name>
</gene>
<dbReference type="Gene3D" id="3.40.50.300">
    <property type="entry name" value="P-loop containing nucleotide triphosphate hydrolases"/>
    <property type="match status" value="1"/>
</dbReference>
<evidence type="ECO:0000313" key="1">
    <source>
        <dbReference type="EMBL" id="KAF9783091.1"/>
    </source>
</evidence>
<dbReference type="EMBL" id="WIUZ02000010">
    <property type="protein sequence ID" value="KAF9783091.1"/>
    <property type="molecule type" value="Genomic_DNA"/>
</dbReference>